<dbReference type="FunFam" id="2.60.120.10:FF:000057">
    <property type="entry name" value="Cyclic nucleotide-binding domain protein"/>
    <property type="match status" value="1"/>
</dbReference>
<dbReference type="GO" id="GO:0019005">
    <property type="term" value="C:SCF ubiquitin ligase complex"/>
    <property type="evidence" value="ECO:0007669"/>
    <property type="project" value="TreeGrafter"/>
</dbReference>
<dbReference type="Proteomes" id="UP000319731">
    <property type="component" value="Unassembled WGS sequence"/>
</dbReference>
<dbReference type="RefSeq" id="XP_031024470.1">
    <property type="nucleotide sequence ID" value="XM_031169570.1"/>
</dbReference>
<dbReference type="SUPFAM" id="SSF52047">
    <property type="entry name" value="RNI-like"/>
    <property type="match status" value="1"/>
</dbReference>
<dbReference type="PROSITE" id="PS00888">
    <property type="entry name" value="CNMP_BINDING_1"/>
    <property type="match status" value="1"/>
</dbReference>
<dbReference type="PANTHER" id="PTHR13318:SF95">
    <property type="entry name" value="F-BOX PROTEIN YLR352W"/>
    <property type="match status" value="1"/>
</dbReference>
<dbReference type="PROSITE" id="PS00889">
    <property type="entry name" value="CNMP_BINDING_2"/>
    <property type="match status" value="1"/>
</dbReference>
<feature type="compositionally biased region" description="Low complexity" evidence="1">
    <location>
        <begin position="207"/>
        <end position="217"/>
    </location>
</feature>
<evidence type="ECO:0000313" key="4">
    <source>
        <dbReference type="Proteomes" id="UP000319731"/>
    </source>
</evidence>
<dbReference type="SUPFAM" id="SSF51206">
    <property type="entry name" value="cAMP-binding domain-like"/>
    <property type="match status" value="1"/>
</dbReference>
<dbReference type="SMART" id="SM00367">
    <property type="entry name" value="LRR_CC"/>
    <property type="match status" value="6"/>
</dbReference>
<dbReference type="InterPro" id="IPR032675">
    <property type="entry name" value="LRR_dom_sf"/>
</dbReference>
<name>A0A507C7N0_9FUNG</name>
<dbReference type="GO" id="GO:0031146">
    <property type="term" value="P:SCF-dependent proteasomal ubiquitin-dependent protein catabolic process"/>
    <property type="evidence" value="ECO:0007669"/>
    <property type="project" value="TreeGrafter"/>
</dbReference>
<evidence type="ECO:0000313" key="3">
    <source>
        <dbReference type="EMBL" id="TPX33495.1"/>
    </source>
</evidence>
<feature type="compositionally biased region" description="Low complexity" evidence="1">
    <location>
        <begin position="337"/>
        <end position="347"/>
    </location>
</feature>
<dbReference type="InterPro" id="IPR000595">
    <property type="entry name" value="cNMP-bd_dom"/>
</dbReference>
<evidence type="ECO:0000259" key="2">
    <source>
        <dbReference type="PROSITE" id="PS50042"/>
    </source>
</evidence>
<organism evidence="3 4">
    <name type="scientific">Synchytrium microbalum</name>
    <dbReference type="NCBI Taxonomy" id="1806994"/>
    <lineage>
        <taxon>Eukaryota</taxon>
        <taxon>Fungi</taxon>
        <taxon>Fungi incertae sedis</taxon>
        <taxon>Chytridiomycota</taxon>
        <taxon>Chytridiomycota incertae sedis</taxon>
        <taxon>Chytridiomycetes</taxon>
        <taxon>Synchytriales</taxon>
        <taxon>Synchytriaceae</taxon>
        <taxon>Synchytrium</taxon>
    </lineage>
</organism>
<dbReference type="GeneID" id="42004867"/>
<dbReference type="InterPro" id="IPR014710">
    <property type="entry name" value="RmlC-like_jellyroll"/>
</dbReference>
<dbReference type="InterPro" id="IPR006553">
    <property type="entry name" value="Leu-rich_rpt_Cys-con_subtyp"/>
</dbReference>
<dbReference type="InterPro" id="IPR018490">
    <property type="entry name" value="cNMP-bd_dom_sf"/>
</dbReference>
<gene>
    <name evidence="3" type="ORF">SmJEL517_g03642</name>
</gene>
<feature type="region of interest" description="Disordered" evidence="1">
    <location>
        <begin position="193"/>
        <end position="226"/>
    </location>
</feature>
<feature type="domain" description="Cyclic nucleotide-binding" evidence="2">
    <location>
        <begin position="55"/>
        <end position="172"/>
    </location>
</feature>
<feature type="region of interest" description="Disordered" evidence="1">
    <location>
        <begin position="326"/>
        <end position="359"/>
    </location>
</feature>
<feature type="compositionally biased region" description="Low complexity" evidence="1">
    <location>
        <begin position="396"/>
        <end position="405"/>
    </location>
</feature>
<reference evidence="3 4" key="1">
    <citation type="journal article" date="2019" name="Sci. Rep.">
        <title>Comparative genomics of chytrid fungi reveal insights into the obligate biotrophic and pathogenic lifestyle of Synchytrium endobioticum.</title>
        <authorList>
            <person name="van de Vossenberg B.T.L.H."/>
            <person name="Warris S."/>
            <person name="Nguyen H.D.T."/>
            <person name="van Gent-Pelzer M.P.E."/>
            <person name="Joly D.L."/>
            <person name="van de Geest H.C."/>
            <person name="Bonants P.J.M."/>
            <person name="Smith D.S."/>
            <person name="Levesque C.A."/>
            <person name="van der Lee T.A.J."/>
        </authorList>
    </citation>
    <scope>NUCLEOTIDE SEQUENCE [LARGE SCALE GENOMIC DNA]</scope>
    <source>
        <strain evidence="3 4">JEL517</strain>
    </source>
</reference>
<feature type="compositionally biased region" description="Basic and acidic residues" evidence="1">
    <location>
        <begin position="195"/>
        <end position="205"/>
    </location>
</feature>
<dbReference type="InterPro" id="IPR057207">
    <property type="entry name" value="FBXL15_LRR"/>
</dbReference>
<feature type="region of interest" description="Disordered" evidence="1">
    <location>
        <begin position="393"/>
        <end position="420"/>
    </location>
</feature>
<dbReference type="CDD" id="cd00038">
    <property type="entry name" value="CAP_ED"/>
    <property type="match status" value="1"/>
</dbReference>
<protein>
    <recommendedName>
        <fullName evidence="2">Cyclic nucleotide-binding domain-containing protein</fullName>
    </recommendedName>
</protein>
<sequence>MRDTPISSTIVFGNTVKDMAFHSLSPSPPPTSSSFIENEAIPNEIYSILAQHPIFANIHDENFLQQLATVMHPRFVAPGDMIVREGDEARSMFFVIKGVVQVQSGDGEVVFAELGRSQFFGEIALLFSVNRTATVCAKTKCVLARLSSEELQNILEKFPDVATAINNEAQKRFADLLSEMERAGKRVPEITFEGMQEKRKQERHVSKSSSAKSLAPSRRNSDLDIGNMSTSPSREFMYAMNVVHQGELTGERSIPAEQPLHQQLSASHLLDQKPIVASTIVKDPLEESDPSNDDVFRNANPAFMMHVALPDNEYDYYDDDDVEQDQTTDDEVEMFPSNSSEDSSTSSAETPPGSIQIPRQANPMLSAFASQNGGRRRASVAVWSDDKLMQLAANKGGSNSSGGSNDATKRKTWDGDQSPATLNRKRFAESIVQGDDSDADGAVEGPGCVYVDDRYGILGKSIMSRILSYLPFTTLFRIRSLNRLVFTLITSTEPNYRNLLSHIDLSPFHKRINDKSLCDVASYANTSVTSLNMRNCWAVTDKGLIKAAAYMSQLHDLVLASVWDITDGGLLSLARSCPNLTSLDLSNCRKITDNGVLAVLSACPGLTIITLSYCKNLSDLVLDHPQWRRVRRLDLQRCTGITDAGFERWRHPFTAERELQQRNSSAHHNGHNNSSNSSNNHSINGHVNSNDNPTPSSLSNSHINKHHNHLDFAMEELCLADCSFLTDNTITSISLSCHSLKVLSLSFCCALSESFATPLVTGCAALEELDMSFCGGAVTDSALQILGRGLSSSLDKLSIRGCIQVTDSGLNVLAEHALALRKVNVSNCKSVSKVGTRHWEPLNQSIFSGERIDIKIQRHSVA</sequence>
<keyword evidence="4" id="KW-1185">Reference proteome</keyword>
<dbReference type="SMART" id="SM00100">
    <property type="entry name" value="cNMP"/>
    <property type="match status" value="1"/>
</dbReference>
<feature type="compositionally biased region" description="Low complexity" evidence="1">
    <location>
        <begin position="663"/>
        <end position="690"/>
    </location>
</feature>
<dbReference type="Gene3D" id="3.80.10.10">
    <property type="entry name" value="Ribonuclease Inhibitor"/>
    <property type="match status" value="2"/>
</dbReference>
<proteinExistence type="predicted"/>
<feature type="compositionally biased region" description="Polar residues" evidence="1">
    <location>
        <begin position="691"/>
        <end position="701"/>
    </location>
</feature>
<dbReference type="PROSITE" id="PS50042">
    <property type="entry name" value="CNMP_BINDING_3"/>
    <property type="match status" value="1"/>
</dbReference>
<accession>A0A507C7N0</accession>
<dbReference type="Pfam" id="PF25372">
    <property type="entry name" value="DUF7885"/>
    <property type="match status" value="2"/>
</dbReference>
<dbReference type="Gene3D" id="2.60.120.10">
    <property type="entry name" value="Jelly Rolls"/>
    <property type="match status" value="1"/>
</dbReference>
<dbReference type="AlphaFoldDB" id="A0A507C7N0"/>
<dbReference type="STRING" id="1806994.A0A507C7N0"/>
<evidence type="ECO:0000256" key="1">
    <source>
        <dbReference type="SAM" id="MobiDB-lite"/>
    </source>
</evidence>
<comment type="caution">
    <text evidence="3">The sequence shown here is derived from an EMBL/GenBank/DDBJ whole genome shotgun (WGS) entry which is preliminary data.</text>
</comment>
<dbReference type="InterPro" id="IPR018488">
    <property type="entry name" value="cNMP-bd_CS"/>
</dbReference>
<feature type="region of interest" description="Disordered" evidence="1">
    <location>
        <begin position="661"/>
        <end position="701"/>
    </location>
</feature>
<dbReference type="OrthoDB" id="421226at2759"/>
<dbReference type="PANTHER" id="PTHR13318">
    <property type="entry name" value="PARTNER OF PAIRED, ISOFORM B-RELATED"/>
    <property type="match status" value="1"/>
</dbReference>
<dbReference type="Pfam" id="PF00027">
    <property type="entry name" value="cNMP_binding"/>
    <property type="match status" value="1"/>
</dbReference>
<dbReference type="EMBL" id="QEAO01000020">
    <property type="protein sequence ID" value="TPX33495.1"/>
    <property type="molecule type" value="Genomic_DNA"/>
</dbReference>